<name>E6LJ24_ENTI1</name>
<dbReference type="AlphaFoldDB" id="E6LJ24"/>
<protein>
    <submittedName>
        <fullName evidence="1">Uncharacterized protein</fullName>
    </submittedName>
</protein>
<dbReference type="HOGENOM" id="CLU_999271_0_0_9"/>
<sequence length="279" mass="32662">MAKKKLDLNNLNINLEIENTVETVEIPEEIKDIETLESLNISYNNELFILRKKADTDTFELVKADVETLKDRINTIKKQSDNRVIKTKDADKLQTGYYFDSLINPLIKHYLGELNSYLKSQKGKNYKKVFKVDFTDNVLYNFFKTEGVWDKDLNTMLANKEKYAKKGTQLLSYLVKDIPLEKIMTLDEIAKSRQGLYGTKEIITKLVETHPLFLNADKYDTSYFLNCIFKQYFVAYCNVDRAIFLDKNYDVTQIKFSKADFDNYFSISKLVNDNRKKSL</sequence>
<proteinExistence type="predicted"/>
<dbReference type="EMBL" id="AEPV01000124">
    <property type="protein sequence ID" value="EFU72798.1"/>
    <property type="molecule type" value="Genomic_DNA"/>
</dbReference>
<evidence type="ECO:0000313" key="1">
    <source>
        <dbReference type="EMBL" id="EFU72798.1"/>
    </source>
</evidence>
<organism evidence="1 2">
    <name type="scientific">Enterococcus italicus (strain DSM 15952 / CCUG 50447 / LMG 22039 / TP 1.5)</name>
    <dbReference type="NCBI Taxonomy" id="888064"/>
    <lineage>
        <taxon>Bacteria</taxon>
        <taxon>Bacillati</taxon>
        <taxon>Bacillota</taxon>
        <taxon>Bacilli</taxon>
        <taxon>Lactobacillales</taxon>
        <taxon>Enterococcaceae</taxon>
        <taxon>Enterococcus</taxon>
    </lineage>
</organism>
<evidence type="ECO:0000313" key="2">
    <source>
        <dbReference type="Proteomes" id="UP000010296"/>
    </source>
</evidence>
<feature type="non-terminal residue" evidence="1">
    <location>
        <position position="279"/>
    </location>
</feature>
<gene>
    <name evidence="1" type="ORF">HMPREF9088_2364</name>
</gene>
<keyword evidence="2" id="KW-1185">Reference proteome</keyword>
<dbReference type="eggNOG" id="ENOG5030S6R">
    <property type="taxonomic scope" value="Bacteria"/>
</dbReference>
<reference evidence="1 2" key="1">
    <citation type="submission" date="2010-12" db="EMBL/GenBank/DDBJ databases">
        <authorList>
            <person name="Muzny D."/>
            <person name="Qin X."/>
            <person name="Deng J."/>
            <person name="Jiang H."/>
            <person name="Liu Y."/>
            <person name="Qu J."/>
            <person name="Song X.-Z."/>
            <person name="Zhang L."/>
            <person name="Thornton R."/>
            <person name="Coyle M."/>
            <person name="Francisco L."/>
            <person name="Jackson L."/>
            <person name="Javaid M."/>
            <person name="Korchina V."/>
            <person name="Kovar C."/>
            <person name="Mata R."/>
            <person name="Mathew T."/>
            <person name="Ngo R."/>
            <person name="Nguyen L."/>
            <person name="Nguyen N."/>
            <person name="Okwuonu G."/>
            <person name="Ongeri F."/>
            <person name="Pham C."/>
            <person name="Simmons D."/>
            <person name="Wilczek-Boney K."/>
            <person name="Hale W."/>
            <person name="Jakkamsetti A."/>
            <person name="Pham P."/>
            <person name="Ruth R."/>
            <person name="San Lucas F."/>
            <person name="Warren J."/>
            <person name="Zhang J."/>
            <person name="Zhao Z."/>
            <person name="Zhou C."/>
            <person name="Zhu D."/>
            <person name="Lee S."/>
            <person name="Bess C."/>
            <person name="Blankenburg K."/>
            <person name="Forbes L."/>
            <person name="Fu Q."/>
            <person name="Gubbala S."/>
            <person name="Hirani K."/>
            <person name="Jayaseelan J.C."/>
            <person name="Lara F."/>
            <person name="Munidasa M."/>
            <person name="Palculict T."/>
            <person name="Patil S."/>
            <person name="Pu L.-L."/>
            <person name="Saada N."/>
            <person name="Tang L."/>
            <person name="Weissenberger G."/>
            <person name="Zhu Y."/>
            <person name="Hemphill L."/>
            <person name="Shang Y."/>
            <person name="Youmans B."/>
            <person name="Ayvaz T."/>
            <person name="Ross M."/>
            <person name="Santibanez J."/>
            <person name="Aqrawi P."/>
            <person name="Gross S."/>
            <person name="Joshi V."/>
            <person name="Fowler G."/>
            <person name="Nazareth L."/>
            <person name="Reid J."/>
            <person name="Worley K."/>
            <person name="Petrosino J."/>
            <person name="Highlander S."/>
            <person name="Gibbs R."/>
        </authorList>
    </citation>
    <scope>NUCLEOTIDE SEQUENCE [LARGE SCALE GENOMIC DNA]</scope>
    <source>
        <strain evidence="2">DSM 15952 / CCUG 50447 / LMG 22039 / TP 1.5</strain>
    </source>
</reference>
<accession>E6LJ24</accession>
<dbReference type="RefSeq" id="WP_007209361.1">
    <property type="nucleotide sequence ID" value="NZ_GL622262.1"/>
</dbReference>
<dbReference type="Proteomes" id="UP000010296">
    <property type="component" value="Unassembled WGS sequence"/>
</dbReference>
<comment type="caution">
    <text evidence="1">The sequence shown here is derived from an EMBL/GenBank/DDBJ whole genome shotgun (WGS) entry which is preliminary data.</text>
</comment>